<evidence type="ECO:0000313" key="3">
    <source>
        <dbReference type="Proteomes" id="UP001642409"/>
    </source>
</evidence>
<proteinExistence type="predicted"/>
<dbReference type="EMBL" id="CATOUU010001169">
    <property type="protein sequence ID" value="CAI9975554.1"/>
    <property type="molecule type" value="Genomic_DNA"/>
</dbReference>
<dbReference type="Proteomes" id="UP001642409">
    <property type="component" value="Unassembled WGS sequence"/>
</dbReference>
<reference evidence="2 3" key="2">
    <citation type="submission" date="2024-07" db="EMBL/GenBank/DDBJ databases">
        <authorList>
            <person name="Akdeniz Z."/>
        </authorList>
    </citation>
    <scope>NUCLEOTIDE SEQUENCE [LARGE SCALE GENOMIC DNA]</scope>
</reference>
<name>A0AA86RC40_9EUKA</name>
<sequence length="797" mass="83656">MKISLNIEASTGNINLIQVQTGNFYINNYYITGIYESQGCVCLGTTIIKQSNVVIKRLYFSSISYIYGNQSSYIFSDVKQCVIEISKVSITIGNVSNSDSLSIASSTITKFQQFGGVITSMNSSRLLLAELSYISFLSSQTQFMMYSGLLIGNNNASTSQILLQGICVQSYIQASTSFSQFGIIGQNTGNLTIKQASISIDIVTNDVYSFGIVGSITHQCQYSSFYNLLIQLSVNYTSGNNNAALIGCQNSQNALISNVSLTNSIFNGVGNQGGLIAQSICNITILNIMISNISIISTGYSGAVTAQSSINQVIKNIQISGCYIYSISFVGGLVAYSDSDLDISQSIIQSYNINAGLNLGAFIGFISVGHQTSVKFVEANNIILFTSGGNSVGTIIGKSFSNDSINNVKITNANISNTGGYGASGIIGCAITNITVFDSYVFNIRISAGCIGIGGIVGWLNNAIVVGCRVSALNLLSYLQVGGIIGYSSSISFIYDCIVNGSLINSSQQSGGLIGLSLFNITIRNCSTINSNIYSTTSSAGGFLGISSISTVSNSSVNCTSINSFAQSGGILGITLFTGQLTLFSILVENSDVNSIGNCSVGGIIGITYLTTYINNSRVWNLTLTTFVIANGAGGIVGYSILNITLQNCHVLKVSIIADCVGAGGLIGNSNTSILLNCSVSELFVNSTQNVGGFIGFSFTNMSQIDSMSITISNSSIMNSSLSSTRSGGFLGFVNSNQKLFLNDSQINNVKINGSGSVVIGLTYGTVFFSGTGGSGNYLNGDLQTSCYFTKTSGNGC</sequence>
<dbReference type="EMBL" id="CAXDID020000020">
    <property type="protein sequence ID" value="CAL5986792.1"/>
    <property type="molecule type" value="Genomic_DNA"/>
</dbReference>
<dbReference type="Gene3D" id="2.160.20.110">
    <property type="match status" value="1"/>
</dbReference>
<reference evidence="1" key="1">
    <citation type="submission" date="2023-06" db="EMBL/GenBank/DDBJ databases">
        <authorList>
            <person name="Kurt Z."/>
        </authorList>
    </citation>
    <scope>NUCLEOTIDE SEQUENCE</scope>
</reference>
<evidence type="ECO:0000313" key="1">
    <source>
        <dbReference type="EMBL" id="CAI9975554.1"/>
    </source>
</evidence>
<evidence type="ECO:0000313" key="2">
    <source>
        <dbReference type="EMBL" id="CAL5986792.1"/>
    </source>
</evidence>
<comment type="caution">
    <text evidence="1">The sequence shown here is derived from an EMBL/GenBank/DDBJ whole genome shotgun (WGS) entry which is preliminary data.</text>
</comment>
<accession>A0AA86RC40</accession>
<gene>
    <name evidence="1" type="ORF">HINF_LOCUS63199</name>
    <name evidence="2" type="ORF">HINF_LOCUS9584</name>
</gene>
<protein>
    <submittedName>
        <fullName evidence="1">Uncharacterized protein</fullName>
    </submittedName>
</protein>
<organism evidence="1">
    <name type="scientific">Hexamita inflata</name>
    <dbReference type="NCBI Taxonomy" id="28002"/>
    <lineage>
        <taxon>Eukaryota</taxon>
        <taxon>Metamonada</taxon>
        <taxon>Diplomonadida</taxon>
        <taxon>Hexamitidae</taxon>
        <taxon>Hexamitinae</taxon>
        <taxon>Hexamita</taxon>
    </lineage>
</organism>
<keyword evidence="3" id="KW-1185">Reference proteome</keyword>
<dbReference type="AlphaFoldDB" id="A0AA86RC40"/>